<reference evidence="2 3" key="1">
    <citation type="submission" date="2014-04" db="EMBL/GenBank/DDBJ databases">
        <title>Genome assembly of Hyalangium minutum DSM 14724.</title>
        <authorList>
            <person name="Sharma G."/>
            <person name="Subramanian S."/>
        </authorList>
    </citation>
    <scope>NUCLEOTIDE SEQUENCE [LARGE SCALE GENOMIC DNA]</scope>
    <source>
        <strain evidence="2 3">DSM 14724</strain>
    </source>
</reference>
<dbReference type="Pfam" id="PF05157">
    <property type="entry name" value="MshEN"/>
    <property type="match status" value="1"/>
</dbReference>
<dbReference type="Gene3D" id="2.60.200.20">
    <property type="match status" value="1"/>
</dbReference>
<evidence type="ECO:0000259" key="1">
    <source>
        <dbReference type="PROSITE" id="PS50006"/>
    </source>
</evidence>
<dbReference type="InterPro" id="IPR007831">
    <property type="entry name" value="T2SS_GspE_N"/>
</dbReference>
<organism evidence="2 3">
    <name type="scientific">Hyalangium minutum</name>
    <dbReference type="NCBI Taxonomy" id="394096"/>
    <lineage>
        <taxon>Bacteria</taxon>
        <taxon>Pseudomonadati</taxon>
        <taxon>Myxococcota</taxon>
        <taxon>Myxococcia</taxon>
        <taxon>Myxococcales</taxon>
        <taxon>Cystobacterineae</taxon>
        <taxon>Archangiaceae</taxon>
        <taxon>Hyalangium</taxon>
    </lineage>
</organism>
<protein>
    <submittedName>
        <fullName evidence="2">Type IV fimbrial assembly, ATPase PilB</fullName>
    </submittedName>
</protein>
<evidence type="ECO:0000313" key="3">
    <source>
        <dbReference type="Proteomes" id="UP000028725"/>
    </source>
</evidence>
<dbReference type="AlphaFoldDB" id="A0A085WXQ4"/>
<sequence>MAEQPIQNCEVRFQFQCPKQWDALQSTAEPGVRACSQCQKSVYFCQSAEEAAQHAQLGHCIAVPSWLSAPQDSPEEFERLQELARQHGMPAVRLRGFRPDPELLKRVGLEVARKYTVLPVGQSGSVITLALSDPTNRMAIDDVMFYTGYNVKPVVASQREILSVIDRATQEDKSHIDVGVVDERAFLNPKPTPARLSLVSEDGVEWYVHRDRFVIGRGKDCDFQPDSRILSRHHAVIVREGEDYFLEDLASTSGVWLGRERLQGRHRLGPGDEFTLADVKLRAQFRG</sequence>
<dbReference type="RefSeq" id="WP_052419676.1">
    <property type="nucleotide sequence ID" value="NZ_JMCB01000001.1"/>
</dbReference>
<dbReference type="InterPro" id="IPR008984">
    <property type="entry name" value="SMAD_FHA_dom_sf"/>
</dbReference>
<dbReference type="PROSITE" id="PS50006">
    <property type="entry name" value="FHA_DOMAIN"/>
    <property type="match status" value="1"/>
</dbReference>
<dbReference type="Pfam" id="PF00498">
    <property type="entry name" value="FHA"/>
    <property type="match status" value="1"/>
</dbReference>
<dbReference type="EMBL" id="JMCB01000001">
    <property type="protein sequence ID" value="KFE72467.1"/>
    <property type="molecule type" value="Genomic_DNA"/>
</dbReference>
<proteinExistence type="predicted"/>
<dbReference type="OrthoDB" id="151099at2"/>
<dbReference type="InterPro" id="IPR000253">
    <property type="entry name" value="FHA_dom"/>
</dbReference>
<feature type="domain" description="FHA" evidence="1">
    <location>
        <begin position="213"/>
        <end position="262"/>
    </location>
</feature>
<dbReference type="Gene3D" id="3.30.300.160">
    <property type="entry name" value="Type II secretion system, protein E, N-terminal domain"/>
    <property type="match status" value="1"/>
</dbReference>
<dbReference type="Proteomes" id="UP000028725">
    <property type="component" value="Unassembled WGS sequence"/>
</dbReference>
<dbReference type="SUPFAM" id="SSF160246">
    <property type="entry name" value="EspE N-terminal domain-like"/>
    <property type="match status" value="1"/>
</dbReference>
<dbReference type="InterPro" id="IPR037257">
    <property type="entry name" value="T2SS_E_N_sf"/>
</dbReference>
<dbReference type="CDD" id="cd00060">
    <property type="entry name" value="FHA"/>
    <property type="match status" value="1"/>
</dbReference>
<keyword evidence="3" id="KW-1185">Reference proteome</keyword>
<dbReference type="SMART" id="SM00240">
    <property type="entry name" value="FHA"/>
    <property type="match status" value="1"/>
</dbReference>
<evidence type="ECO:0000313" key="2">
    <source>
        <dbReference type="EMBL" id="KFE72467.1"/>
    </source>
</evidence>
<gene>
    <name evidence="2" type="ORF">DB31_0730</name>
</gene>
<accession>A0A085WXQ4</accession>
<dbReference type="SUPFAM" id="SSF49879">
    <property type="entry name" value="SMAD/FHA domain"/>
    <property type="match status" value="1"/>
</dbReference>
<name>A0A085WXQ4_9BACT</name>
<dbReference type="STRING" id="394096.DB31_0730"/>
<comment type="caution">
    <text evidence="2">The sequence shown here is derived from an EMBL/GenBank/DDBJ whole genome shotgun (WGS) entry which is preliminary data.</text>
</comment>